<keyword evidence="4" id="KW-1185">Reference proteome</keyword>
<evidence type="ECO:0000256" key="3">
    <source>
        <dbReference type="RuleBase" id="RU000363"/>
    </source>
</evidence>
<feature type="non-terminal residue" evidence="5">
    <location>
        <position position="1"/>
    </location>
</feature>
<name>A0A6P8YJW4_THRPL</name>
<dbReference type="InterPro" id="IPR002347">
    <property type="entry name" value="SDR_fam"/>
</dbReference>
<dbReference type="PRINTS" id="PR00081">
    <property type="entry name" value="GDHRDH"/>
</dbReference>
<accession>A0A6P8YJW4</accession>
<dbReference type="AlphaFoldDB" id="A0A6P8YJW4"/>
<dbReference type="SUPFAM" id="SSF51735">
    <property type="entry name" value="NAD(P)-binding Rossmann-fold domains"/>
    <property type="match status" value="1"/>
</dbReference>
<dbReference type="KEGG" id="tpal:117641196"/>
<dbReference type="GO" id="GO:0016616">
    <property type="term" value="F:oxidoreductase activity, acting on the CH-OH group of donors, NAD or NADP as acceptor"/>
    <property type="evidence" value="ECO:0007669"/>
    <property type="project" value="TreeGrafter"/>
</dbReference>
<reference evidence="5" key="1">
    <citation type="submission" date="2025-08" db="UniProtKB">
        <authorList>
            <consortium name="RefSeq"/>
        </authorList>
    </citation>
    <scope>IDENTIFICATION</scope>
    <source>
        <tissue evidence="5">Total insect</tissue>
    </source>
</reference>
<sequence length="187" mass="19550">AAALAVASLALWSWPRGSHNLQGKVVLLTGAGGGLGRLLALHLARRGCVLACADVAAEPNEETVALVHQQQQHKQAARAYTADLTERADIYGLVQKVLEDFGHIDILLSNAGVIQGGALWELSDAQLDLVLDVNLRATMLLVKAVLPHMRARAEGHVVAVSSSTALVPGRGIVAYAASKAGLSRAAM</sequence>
<organism evidence="5">
    <name type="scientific">Thrips palmi</name>
    <name type="common">Melon thrips</name>
    <dbReference type="NCBI Taxonomy" id="161013"/>
    <lineage>
        <taxon>Eukaryota</taxon>
        <taxon>Metazoa</taxon>
        <taxon>Ecdysozoa</taxon>
        <taxon>Arthropoda</taxon>
        <taxon>Hexapoda</taxon>
        <taxon>Insecta</taxon>
        <taxon>Pterygota</taxon>
        <taxon>Neoptera</taxon>
        <taxon>Paraneoptera</taxon>
        <taxon>Thysanoptera</taxon>
        <taxon>Terebrantia</taxon>
        <taxon>Thripoidea</taxon>
        <taxon>Thripidae</taxon>
        <taxon>Thrips</taxon>
    </lineage>
</organism>
<evidence type="ECO:0000256" key="2">
    <source>
        <dbReference type="ARBA" id="ARBA00023002"/>
    </source>
</evidence>
<evidence type="ECO:0000256" key="1">
    <source>
        <dbReference type="ARBA" id="ARBA00006484"/>
    </source>
</evidence>
<protein>
    <submittedName>
        <fullName evidence="5">Epidermal retinol dehydrogenase 2-like</fullName>
    </submittedName>
</protein>
<dbReference type="Gene3D" id="3.40.50.720">
    <property type="entry name" value="NAD(P)-binding Rossmann-like Domain"/>
    <property type="match status" value="1"/>
</dbReference>
<dbReference type="PRINTS" id="PR00080">
    <property type="entry name" value="SDRFAMILY"/>
</dbReference>
<dbReference type="RefSeq" id="XP_034234232.1">
    <property type="nucleotide sequence ID" value="XM_034378341.1"/>
</dbReference>
<evidence type="ECO:0000313" key="4">
    <source>
        <dbReference type="Proteomes" id="UP000515158"/>
    </source>
</evidence>
<dbReference type="OrthoDB" id="6251714at2759"/>
<dbReference type="PANTHER" id="PTHR24322:SF736">
    <property type="entry name" value="RETINOL DEHYDROGENASE 10"/>
    <property type="match status" value="1"/>
</dbReference>
<evidence type="ECO:0000313" key="5">
    <source>
        <dbReference type="RefSeq" id="XP_034234232.1"/>
    </source>
</evidence>
<dbReference type="GeneID" id="117641196"/>
<dbReference type="PANTHER" id="PTHR24322">
    <property type="entry name" value="PKSB"/>
    <property type="match status" value="1"/>
</dbReference>
<dbReference type="Proteomes" id="UP000515158">
    <property type="component" value="Unplaced"/>
</dbReference>
<comment type="similarity">
    <text evidence="1 3">Belongs to the short-chain dehydrogenases/reductases (SDR) family.</text>
</comment>
<dbReference type="InterPro" id="IPR036291">
    <property type="entry name" value="NAD(P)-bd_dom_sf"/>
</dbReference>
<proteinExistence type="inferred from homology"/>
<dbReference type="Pfam" id="PF00106">
    <property type="entry name" value="adh_short"/>
    <property type="match status" value="1"/>
</dbReference>
<keyword evidence="2" id="KW-0560">Oxidoreductase</keyword>
<gene>
    <name evidence="5" type="primary">LOC117641196</name>
</gene>
<dbReference type="InParanoid" id="A0A6P8YJW4"/>